<evidence type="ECO:0000313" key="2">
    <source>
        <dbReference type="Proteomes" id="UP000325849"/>
    </source>
</evidence>
<proteinExistence type="predicted"/>
<dbReference type="AlphaFoldDB" id="A0A5N8VDM0"/>
<sequence length="97" mass="10155">MNVLTPLPAVLGEGSHQLTIAAERTDGALVTANLCVSVEASPLRMQHTEQGCLHSLALLTFALDYSTIRRAVLATTTPGEPFPRAAAGAYETDGCTT</sequence>
<organism evidence="1 2">
    <name type="scientific">Streptomyces adustus</name>
    <dbReference type="NCBI Taxonomy" id="1609272"/>
    <lineage>
        <taxon>Bacteria</taxon>
        <taxon>Bacillati</taxon>
        <taxon>Actinomycetota</taxon>
        <taxon>Actinomycetes</taxon>
        <taxon>Kitasatosporales</taxon>
        <taxon>Streptomycetaceae</taxon>
        <taxon>Streptomyces</taxon>
    </lineage>
</organism>
<dbReference type="Proteomes" id="UP000325849">
    <property type="component" value="Unassembled WGS sequence"/>
</dbReference>
<accession>A0A5N8VDM0</accession>
<gene>
    <name evidence="1" type="ORF">FNH09_17080</name>
</gene>
<dbReference type="EMBL" id="VJZD01000059">
    <property type="protein sequence ID" value="MPY32916.1"/>
    <property type="molecule type" value="Genomic_DNA"/>
</dbReference>
<evidence type="ECO:0000313" key="1">
    <source>
        <dbReference type="EMBL" id="MPY32916.1"/>
    </source>
</evidence>
<keyword evidence="2" id="KW-1185">Reference proteome</keyword>
<reference evidence="1 2" key="1">
    <citation type="submission" date="2019-07" db="EMBL/GenBank/DDBJ databases">
        <title>New species of Amycolatopsis and Streptomyces.</title>
        <authorList>
            <person name="Duangmal K."/>
            <person name="Teo W.F.A."/>
            <person name="Lipun K."/>
        </authorList>
    </citation>
    <scope>NUCLEOTIDE SEQUENCE [LARGE SCALE GENOMIC DNA]</scope>
    <source>
        <strain evidence="1 2">NBRC 109810</strain>
    </source>
</reference>
<protein>
    <submittedName>
        <fullName evidence="1">Uncharacterized protein</fullName>
    </submittedName>
</protein>
<dbReference type="RefSeq" id="WP_152888752.1">
    <property type="nucleotide sequence ID" value="NZ_VJZD01000059.1"/>
</dbReference>
<comment type="caution">
    <text evidence="1">The sequence shown here is derived from an EMBL/GenBank/DDBJ whole genome shotgun (WGS) entry which is preliminary data.</text>
</comment>
<name>A0A5N8VDM0_9ACTN</name>